<comment type="subcellular location">
    <subcellularLocation>
        <location evidence="2">Cell inner membrane</location>
        <topology evidence="2">Multi-pass membrane protein</topology>
    </subcellularLocation>
</comment>
<name>A0A4Y4CTM7_ZOORA</name>
<evidence type="ECO:0000256" key="14">
    <source>
        <dbReference type="PIRNR" id="PIRNR003167"/>
    </source>
</evidence>
<dbReference type="CDD" id="cd19408">
    <property type="entry name" value="NarX_NarQ_sensor"/>
    <property type="match status" value="1"/>
</dbReference>
<evidence type="ECO:0000256" key="12">
    <source>
        <dbReference type="ARBA" id="ARBA00023012"/>
    </source>
</evidence>
<feature type="domain" description="Histidine kinase" evidence="17">
    <location>
        <begin position="426"/>
        <end position="622"/>
    </location>
</feature>
<dbReference type="InterPro" id="IPR003660">
    <property type="entry name" value="HAMP_dom"/>
</dbReference>
<evidence type="ECO:0000313" key="20">
    <source>
        <dbReference type="Proteomes" id="UP000318422"/>
    </source>
</evidence>
<dbReference type="SUPFAM" id="SSF55874">
    <property type="entry name" value="ATPase domain of HSP90 chaperone/DNA topoisomerase II/histidine kinase"/>
    <property type="match status" value="1"/>
</dbReference>
<dbReference type="SMART" id="SM00304">
    <property type="entry name" value="HAMP"/>
    <property type="match status" value="1"/>
</dbReference>
<dbReference type="EMBL" id="BJNV01000007">
    <property type="protein sequence ID" value="GEC94613.1"/>
    <property type="molecule type" value="Genomic_DNA"/>
</dbReference>
<dbReference type="Gene3D" id="1.20.5.1930">
    <property type="match status" value="1"/>
</dbReference>
<dbReference type="Gene3D" id="1.10.8.500">
    <property type="entry name" value="HAMP domain in histidine kinase"/>
    <property type="match status" value="1"/>
</dbReference>
<dbReference type="RefSeq" id="WP_141349357.1">
    <property type="nucleotide sequence ID" value="NZ_BJNV01000007.1"/>
</dbReference>
<evidence type="ECO:0000259" key="18">
    <source>
        <dbReference type="PROSITE" id="PS50885"/>
    </source>
</evidence>
<dbReference type="Proteomes" id="UP000318422">
    <property type="component" value="Unassembled WGS sequence"/>
</dbReference>
<dbReference type="PROSITE" id="PS50885">
    <property type="entry name" value="HAMP"/>
    <property type="match status" value="1"/>
</dbReference>
<keyword evidence="12 14" id="KW-0902">Two-component regulatory system</keyword>
<evidence type="ECO:0000256" key="2">
    <source>
        <dbReference type="ARBA" id="ARBA00004429"/>
    </source>
</evidence>
<protein>
    <recommendedName>
        <fullName evidence="14">Sensor protein</fullName>
        <ecNumber evidence="14">2.7.13.3</ecNumber>
    </recommendedName>
</protein>
<comment type="catalytic activity">
    <reaction evidence="1 14">
        <text>ATP + protein L-histidine = ADP + protein N-phospho-L-histidine.</text>
        <dbReference type="EC" id="2.7.13.3"/>
    </reaction>
</comment>
<dbReference type="OrthoDB" id="9811306at2"/>
<dbReference type="Pfam" id="PF13675">
    <property type="entry name" value="PilJ"/>
    <property type="match status" value="1"/>
</dbReference>
<dbReference type="InterPro" id="IPR016380">
    <property type="entry name" value="Sig_transdc_His_kin_NarX/NarQ"/>
</dbReference>
<evidence type="ECO:0000256" key="6">
    <source>
        <dbReference type="ARBA" id="ARBA00022679"/>
    </source>
</evidence>
<keyword evidence="11 16" id="KW-1133">Transmembrane helix</keyword>
<dbReference type="SUPFAM" id="SSF158472">
    <property type="entry name" value="HAMP domain-like"/>
    <property type="match status" value="1"/>
</dbReference>
<evidence type="ECO:0000256" key="3">
    <source>
        <dbReference type="ARBA" id="ARBA00022475"/>
    </source>
</evidence>
<feature type="domain" description="HAMP" evidence="18">
    <location>
        <begin position="201"/>
        <end position="253"/>
    </location>
</feature>
<evidence type="ECO:0000256" key="8">
    <source>
        <dbReference type="ARBA" id="ARBA00022741"/>
    </source>
</evidence>
<evidence type="ECO:0000256" key="9">
    <source>
        <dbReference type="ARBA" id="ARBA00022777"/>
    </source>
</evidence>
<evidence type="ECO:0000256" key="5">
    <source>
        <dbReference type="ARBA" id="ARBA00022553"/>
    </source>
</evidence>
<dbReference type="InterPro" id="IPR050482">
    <property type="entry name" value="Sensor_HK_TwoCompSys"/>
</dbReference>
<accession>A0A4Y4CTM7</accession>
<sequence>MPQPSESPTLAAEARHGPGGPSVVLRLGAWIAAIASLAMVSILASITVAELSSGEARAINLAGSLRMQSYLIDAIISSRDHAGDLQAMEQAFAEFEARYRDPELQRAIPRQAGDPVRTAYNDVGAWWSGRFRAAASRAISTPQNSISLRADTAEMVTRIDRLVALVEQGLEAKLQWLRLVQGISLVLLLVVGAGAVFQLKAHLIKPLADLLDSAHRVRRGDFSVRAPARDADELGQLGEAFNFMVEDLSRNYAQLEQRVQEKTEALARSNRSLNLLYSTTQRLSERAVTHTTLLNTLQDVEQVIGIRSGALCLGRSDQLAILGDQIQAAEVERLCQSGCLGCDSDSGRLRTLPQADPSSVRAVAVPLFDGSRSHGAMLLEQADGTELSPWQVELLETIGHHIGTALAASRRNEESHRLALLDERSVIARELHDSLAQALSYLKIQVARLQKLLGPQQSETVNEVVGELRDGLSEAYRQLRELLTTFRLRIDGRGLNAAIDDTVQEFRRRSGLAISLDNHLAGPELAPGREIHVLQIIREALSNIERHARATQVRVSLANDGPAHIRAHVEDDGVGFAQQSPPLNRYGLVIMRDRAESLAGELQISPREGGGTQVVLRFPVAPPAEAAHFEGKP</sequence>
<keyword evidence="10 14" id="KW-0067">ATP-binding</keyword>
<dbReference type="CDD" id="cd16917">
    <property type="entry name" value="HATPase_UhpB-NarQ-NarX-like"/>
    <property type="match status" value="1"/>
</dbReference>
<dbReference type="InterPro" id="IPR003594">
    <property type="entry name" value="HATPase_dom"/>
</dbReference>
<evidence type="ECO:0000256" key="13">
    <source>
        <dbReference type="ARBA" id="ARBA00023136"/>
    </source>
</evidence>
<proteinExistence type="predicted"/>
<reference evidence="19 20" key="1">
    <citation type="submission" date="2019-06" db="EMBL/GenBank/DDBJ databases">
        <title>Whole genome shotgun sequence of Zoogloea ramigera NBRC 15342.</title>
        <authorList>
            <person name="Hosoyama A."/>
            <person name="Uohara A."/>
            <person name="Ohji S."/>
            <person name="Ichikawa N."/>
        </authorList>
    </citation>
    <scope>NUCLEOTIDE SEQUENCE [LARGE SCALE GENOMIC DNA]</scope>
    <source>
        <strain evidence="19 20">NBRC 15342</strain>
    </source>
</reference>
<organism evidence="19 20">
    <name type="scientific">Zoogloea ramigera</name>
    <dbReference type="NCBI Taxonomy" id="350"/>
    <lineage>
        <taxon>Bacteria</taxon>
        <taxon>Pseudomonadati</taxon>
        <taxon>Pseudomonadota</taxon>
        <taxon>Betaproteobacteria</taxon>
        <taxon>Rhodocyclales</taxon>
        <taxon>Zoogloeaceae</taxon>
        <taxon>Zoogloea</taxon>
    </lineage>
</organism>
<dbReference type="PROSITE" id="PS50109">
    <property type="entry name" value="HIS_KIN"/>
    <property type="match status" value="1"/>
</dbReference>
<feature type="transmembrane region" description="Helical" evidence="16">
    <location>
        <begin position="176"/>
        <end position="197"/>
    </location>
</feature>
<evidence type="ECO:0000256" key="10">
    <source>
        <dbReference type="ARBA" id="ARBA00022840"/>
    </source>
</evidence>
<dbReference type="PIRSF" id="PIRSF003167">
    <property type="entry name" value="STHK_NarX/NarQ"/>
    <property type="match status" value="1"/>
</dbReference>
<keyword evidence="20" id="KW-1185">Reference proteome</keyword>
<dbReference type="InterPro" id="IPR029095">
    <property type="entry name" value="NarX-like_N"/>
</dbReference>
<comment type="caution">
    <text evidence="19">The sequence shown here is derived from an EMBL/GenBank/DDBJ whole genome shotgun (WGS) entry which is preliminary data.</text>
</comment>
<dbReference type="InterPro" id="IPR011712">
    <property type="entry name" value="Sig_transdc_His_kin_sub3_dim/P"/>
</dbReference>
<keyword evidence="5" id="KW-0597">Phosphoprotein</keyword>
<dbReference type="InterPro" id="IPR036890">
    <property type="entry name" value="HATPase_C_sf"/>
</dbReference>
<dbReference type="GO" id="GO:0005886">
    <property type="term" value="C:plasma membrane"/>
    <property type="evidence" value="ECO:0007669"/>
    <property type="project" value="UniProtKB-SubCell"/>
</dbReference>
<gene>
    <name evidence="19" type="primary">narX</name>
    <name evidence="19" type="ORF">ZRA01_06860</name>
</gene>
<dbReference type="CDD" id="cd06225">
    <property type="entry name" value="HAMP"/>
    <property type="match status" value="1"/>
</dbReference>
<dbReference type="GO" id="GO:0046983">
    <property type="term" value="F:protein dimerization activity"/>
    <property type="evidence" value="ECO:0007669"/>
    <property type="project" value="UniProtKB-UniRule"/>
</dbReference>
<evidence type="ECO:0000256" key="7">
    <source>
        <dbReference type="ARBA" id="ARBA00022692"/>
    </source>
</evidence>
<evidence type="ECO:0000256" key="11">
    <source>
        <dbReference type="ARBA" id="ARBA00022989"/>
    </source>
</evidence>
<feature type="transmembrane region" description="Helical" evidence="16">
    <location>
        <begin position="27"/>
        <end position="49"/>
    </location>
</feature>
<keyword evidence="15" id="KW-0175">Coiled coil</keyword>
<dbReference type="EC" id="2.7.13.3" evidence="14"/>
<dbReference type="PANTHER" id="PTHR24421">
    <property type="entry name" value="NITRATE/NITRITE SENSOR PROTEIN NARX-RELATED"/>
    <property type="match status" value="1"/>
</dbReference>
<dbReference type="InterPro" id="IPR042295">
    <property type="entry name" value="NarX-like_N_sf"/>
</dbReference>
<keyword evidence="13 14" id="KW-0472">Membrane</keyword>
<keyword evidence="7 16" id="KW-0812">Transmembrane</keyword>
<dbReference type="Gene3D" id="1.20.120.960">
    <property type="entry name" value="Histidine kinase NarX, sensor domain"/>
    <property type="match status" value="1"/>
</dbReference>
<keyword evidence="4 14" id="KW-0997">Cell inner membrane</keyword>
<dbReference type="SMART" id="SM00387">
    <property type="entry name" value="HATPase_c"/>
    <property type="match status" value="1"/>
</dbReference>
<dbReference type="GO" id="GO:0000155">
    <property type="term" value="F:phosphorelay sensor kinase activity"/>
    <property type="evidence" value="ECO:0007669"/>
    <property type="project" value="UniProtKB-UniRule"/>
</dbReference>
<dbReference type="Pfam" id="PF02518">
    <property type="entry name" value="HATPase_c"/>
    <property type="match status" value="1"/>
</dbReference>
<evidence type="ECO:0000256" key="15">
    <source>
        <dbReference type="SAM" id="Coils"/>
    </source>
</evidence>
<evidence type="ECO:0000256" key="4">
    <source>
        <dbReference type="ARBA" id="ARBA00022519"/>
    </source>
</evidence>
<keyword evidence="3 14" id="KW-1003">Cell membrane</keyword>
<dbReference type="InterPro" id="IPR029016">
    <property type="entry name" value="GAF-like_dom_sf"/>
</dbReference>
<dbReference type="Pfam" id="PF00672">
    <property type="entry name" value="HAMP"/>
    <property type="match status" value="1"/>
</dbReference>
<evidence type="ECO:0000259" key="17">
    <source>
        <dbReference type="PROSITE" id="PS50109"/>
    </source>
</evidence>
<feature type="coiled-coil region" evidence="15">
    <location>
        <begin position="245"/>
        <end position="272"/>
    </location>
</feature>
<keyword evidence="6 14" id="KW-0808">Transferase</keyword>
<dbReference type="SUPFAM" id="SSF55781">
    <property type="entry name" value="GAF domain-like"/>
    <property type="match status" value="1"/>
</dbReference>
<keyword evidence="9 14" id="KW-0418">Kinase</keyword>
<dbReference type="Pfam" id="PF07730">
    <property type="entry name" value="HisKA_3"/>
    <property type="match status" value="1"/>
</dbReference>
<evidence type="ECO:0000256" key="16">
    <source>
        <dbReference type="SAM" id="Phobius"/>
    </source>
</evidence>
<dbReference type="AlphaFoldDB" id="A0A4Y4CTM7"/>
<evidence type="ECO:0000313" key="19">
    <source>
        <dbReference type="EMBL" id="GEC94613.1"/>
    </source>
</evidence>
<dbReference type="InterPro" id="IPR005467">
    <property type="entry name" value="His_kinase_dom"/>
</dbReference>
<dbReference type="Gene3D" id="3.30.565.10">
    <property type="entry name" value="Histidine kinase-like ATPase, C-terminal domain"/>
    <property type="match status" value="1"/>
</dbReference>
<dbReference type="PANTHER" id="PTHR24421:SF10">
    <property type="entry name" value="NITRATE_NITRITE SENSOR PROTEIN NARQ"/>
    <property type="match status" value="1"/>
</dbReference>
<dbReference type="Gene3D" id="3.30.450.40">
    <property type="match status" value="1"/>
</dbReference>
<keyword evidence="8 14" id="KW-0547">Nucleotide-binding</keyword>
<evidence type="ECO:0000256" key="1">
    <source>
        <dbReference type="ARBA" id="ARBA00000085"/>
    </source>
</evidence>
<dbReference type="GO" id="GO:0005524">
    <property type="term" value="F:ATP binding"/>
    <property type="evidence" value="ECO:0007669"/>
    <property type="project" value="UniProtKB-UniRule"/>
</dbReference>